<dbReference type="EMBL" id="KK107652">
    <property type="protein sequence ID" value="EZA48270.1"/>
    <property type="molecule type" value="Genomic_DNA"/>
</dbReference>
<sequence>MTIDKSVMPVIKLHNCEVQEQMISLDLNVSLLYDISPYKDVKSPLSSKN</sequence>
<reference evidence="1 2" key="1">
    <citation type="journal article" date="2014" name="Curr. Biol.">
        <title>The genome of the clonal raider ant Cerapachys biroi.</title>
        <authorList>
            <person name="Oxley P.R."/>
            <person name="Ji L."/>
            <person name="Fetter-Pruneda I."/>
            <person name="McKenzie S.K."/>
            <person name="Li C."/>
            <person name="Hu H."/>
            <person name="Zhang G."/>
            <person name="Kronauer D.J."/>
        </authorList>
    </citation>
    <scope>NUCLEOTIDE SEQUENCE [LARGE SCALE GENOMIC DNA]</scope>
</reference>
<keyword evidence="2" id="KW-1185">Reference proteome</keyword>
<dbReference type="Proteomes" id="UP000053097">
    <property type="component" value="Unassembled WGS sequence"/>
</dbReference>
<evidence type="ECO:0000313" key="1">
    <source>
        <dbReference type="EMBL" id="EZA48270.1"/>
    </source>
</evidence>
<dbReference type="AlphaFoldDB" id="A0A026VX90"/>
<name>A0A026VX90_OOCBI</name>
<protein>
    <submittedName>
        <fullName evidence="1">Uncharacterized protein</fullName>
    </submittedName>
</protein>
<proteinExistence type="predicted"/>
<organism evidence="1 2">
    <name type="scientific">Ooceraea biroi</name>
    <name type="common">Clonal raider ant</name>
    <name type="synonym">Cerapachys biroi</name>
    <dbReference type="NCBI Taxonomy" id="2015173"/>
    <lineage>
        <taxon>Eukaryota</taxon>
        <taxon>Metazoa</taxon>
        <taxon>Ecdysozoa</taxon>
        <taxon>Arthropoda</taxon>
        <taxon>Hexapoda</taxon>
        <taxon>Insecta</taxon>
        <taxon>Pterygota</taxon>
        <taxon>Neoptera</taxon>
        <taxon>Endopterygota</taxon>
        <taxon>Hymenoptera</taxon>
        <taxon>Apocrita</taxon>
        <taxon>Aculeata</taxon>
        <taxon>Formicoidea</taxon>
        <taxon>Formicidae</taxon>
        <taxon>Dorylinae</taxon>
        <taxon>Ooceraea</taxon>
    </lineage>
</organism>
<accession>A0A026VX90</accession>
<gene>
    <name evidence="1" type="ORF">X777_14070</name>
</gene>
<evidence type="ECO:0000313" key="2">
    <source>
        <dbReference type="Proteomes" id="UP000053097"/>
    </source>
</evidence>